<feature type="signal peptide" evidence="2">
    <location>
        <begin position="1"/>
        <end position="21"/>
    </location>
</feature>
<protein>
    <submittedName>
        <fullName evidence="3">Uncharacterized protein</fullName>
    </submittedName>
</protein>
<reference evidence="3 4" key="1">
    <citation type="submission" date="2019-12" db="EMBL/GenBank/DDBJ databases">
        <title>A genome sequence resource for the geographically widespread anthracnose pathogen Colletotrichum asianum.</title>
        <authorList>
            <person name="Meng Y."/>
        </authorList>
    </citation>
    <scope>NUCLEOTIDE SEQUENCE [LARGE SCALE GENOMIC DNA]</scope>
    <source>
        <strain evidence="3 4">ICMP 18580</strain>
    </source>
</reference>
<organism evidence="3 4">
    <name type="scientific">Colletotrichum asianum</name>
    <dbReference type="NCBI Taxonomy" id="702518"/>
    <lineage>
        <taxon>Eukaryota</taxon>
        <taxon>Fungi</taxon>
        <taxon>Dikarya</taxon>
        <taxon>Ascomycota</taxon>
        <taxon>Pezizomycotina</taxon>
        <taxon>Sordariomycetes</taxon>
        <taxon>Hypocreomycetidae</taxon>
        <taxon>Glomerellales</taxon>
        <taxon>Glomerellaceae</taxon>
        <taxon>Colletotrichum</taxon>
        <taxon>Colletotrichum gloeosporioides species complex</taxon>
    </lineage>
</organism>
<accession>A0A8H3W498</accession>
<feature type="chain" id="PRO_5034921201" evidence="2">
    <location>
        <begin position="22"/>
        <end position="370"/>
    </location>
</feature>
<evidence type="ECO:0000256" key="2">
    <source>
        <dbReference type="SAM" id="SignalP"/>
    </source>
</evidence>
<dbReference type="OrthoDB" id="4526039at2759"/>
<dbReference type="EMBL" id="WOWK01000118">
    <property type="protein sequence ID" value="KAF0317972.1"/>
    <property type="molecule type" value="Genomic_DNA"/>
</dbReference>
<sequence>MMSRWLLIAALYAIIDSGAHASCIWGFGGYAEPCGAQFIGADDKLWTNAVKNSNSSGTYTMPGYDVSKPWPGSPMDGWKIAMAAVDLDHEQRGEAGSLLGGRATIGDDIKIIAPESLYVPSANESDHGKPVVNANADWVFCAWRWFSPPYGNESLAMNPDNLEAPEDGSCKQWLPDACIQAVEKLASTAYWINSEPKGVYGSRHTCFDLDVPEECSSTRLVDNDPLLPTWGTPLQYLNGSTTWQSGYAINENTTAEEMQEMWKTVTQGYQPIVTMFGRFQNDTPYSLDVEPGFAKLSCVRATPAKGAKSNSENGDGNSSGSGSVGESGSGSDGKSGNGSGNDESDKSVASHMTKASMVLVVSVAVAHLLF</sequence>
<keyword evidence="2" id="KW-0732">Signal</keyword>
<feature type="compositionally biased region" description="Gly residues" evidence="1">
    <location>
        <begin position="317"/>
        <end position="339"/>
    </location>
</feature>
<name>A0A8H3W498_9PEZI</name>
<proteinExistence type="predicted"/>
<feature type="region of interest" description="Disordered" evidence="1">
    <location>
        <begin position="304"/>
        <end position="349"/>
    </location>
</feature>
<dbReference type="AlphaFoldDB" id="A0A8H3W498"/>
<evidence type="ECO:0000313" key="3">
    <source>
        <dbReference type="EMBL" id="KAF0317972.1"/>
    </source>
</evidence>
<evidence type="ECO:0000313" key="4">
    <source>
        <dbReference type="Proteomes" id="UP000434172"/>
    </source>
</evidence>
<dbReference type="Proteomes" id="UP000434172">
    <property type="component" value="Unassembled WGS sequence"/>
</dbReference>
<gene>
    <name evidence="3" type="ORF">GQ607_014757</name>
</gene>
<keyword evidence="4" id="KW-1185">Reference proteome</keyword>
<evidence type="ECO:0000256" key="1">
    <source>
        <dbReference type="SAM" id="MobiDB-lite"/>
    </source>
</evidence>
<comment type="caution">
    <text evidence="3">The sequence shown here is derived from an EMBL/GenBank/DDBJ whole genome shotgun (WGS) entry which is preliminary data.</text>
</comment>